<protein>
    <submittedName>
        <fullName evidence="16">Receptor-type tyrosine-protein phosphatase N2</fullName>
    </submittedName>
</protein>
<dbReference type="GO" id="GO:0030141">
    <property type="term" value="C:secretory granule"/>
    <property type="evidence" value="ECO:0007669"/>
    <property type="project" value="InterPro"/>
</dbReference>
<dbReference type="Pfam" id="PF00102">
    <property type="entry name" value="Y_phosphatase"/>
    <property type="match status" value="1"/>
</dbReference>
<evidence type="ECO:0000256" key="2">
    <source>
        <dbReference type="ARBA" id="ARBA00022553"/>
    </source>
</evidence>
<evidence type="ECO:0000259" key="14">
    <source>
        <dbReference type="PROSITE" id="PS50056"/>
    </source>
</evidence>
<keyword evidence="5" id="KW-1133">Transmembrane helix</keyword>
<dbReference type="AlphaFoldDB" id="A0A8M1GZ28"/>
<dbReference type="CTD" id="5799"/>
<comment type="subcellular location">
    <subcellularLocation>
        <location evidence="1">Cytoplasmic vesicle</location>
        <location evidence="1">Secretory vesicle membrane</location>
        <topology evidence="1">Single-pass type I membrane protein</topology>
    </subcellularLocation>
    <subcellularLocation>
        <location evidence="11">Synapse</location>
    </subcellularLocation>
</comment>
<evidence type="ECO:0000256" key="1">
    <source>
        <dbReference type="ARBA" id="ARBA00004212"/>
    </source>
</evidence>
<feature type="region of interest" description="Disordered" evidence="12">
    <location>
        <begin position="776"/>
        <end position="821"/>
    </location>
</feature>
<dbReference type="RefSeq" id="XP_040500460.1">
    <property type="nucleotide sequence ID" value="XM_040644526.1"/>
</dbReference>
<dbReference type="PROSITE" id="PS50055">
    <property type="entry name" value="TYR_PHOSPHATASE_PTP"/>
    <property type="match status" value="1"/>
</dbReference>
<dbReference type="GO" id="GO:0045202">
    <property type="term" value="C:synapse"/>
    <property type="evidence" value="ECO:0007669"/>
    <property type="project" value="UniProtKB-SubCell"/>
</dbReference>
<feature type="compositionally biased region" description="Low complexity" evidence="12">
    <location>
        <begin position="806"/>
        <end position="821"/>
    </location>
</feature>
<dbReference type="SUPFAM" id="SSF52799">
    <property type="entry name" value="(Phosphotyrosine protein) phosphatases II"/>
    <property type="match status" value="1"/>
</dbReference>
<reference evidence="16" key="1">
    <citation type="submission" date="2025-08" db="UniProtKB">
        <authorList>
            <consortium name="RefSeq"/>
        </authorList>
    </citation>
    <scope>IDENTIFICATION</scope>
    <source>
        <tissue evidence="16">Whole blood</tissue>
    </source>
</reference>
<dbReference type="GeneID" id="103660972"/>
<dbReference type="SMART" id="SM00404">
    <property type="entry name" value="PTPc_motif"/>
    <property type="match status" value="1"/>
</dbReference>
<feature type="region of interest" description="Disordered" evidence="12">
    <location>
        <begin position="26"/>
        <end position="59"/>
    </location>
</feature>
<dbReference type="InterPro" id="IPR000387">
    <property type="entry name" value="Tyr_Pase_dom"/>
</dbReference>
<dbReference type="InterPro" id="IPR021613">
    <property type="entry name" value="Receptor_IA-2_dom"/>
</dbReference>
<evidence type="ECO:0000256" key="9">
    <source>
        <dbReference type="ARBA" id="ARBA00023180"/>
    </source>
</evidence>
<feature type="region of interest" description="Disordered" evidence="12">
    <location>
        <begin position="292"/>
        <end position="314"/>
    </location>
</feature>
<feature type="domain" description="Tyrosine specific protein phosphatases" evidence="14">
    <location>
        <begin position="1025"/>
        <end position="1097"/>
    </location>
</feature>
<evidence type="ECO:0000256" key="5">
    <source>
        <dbReference type="ARBA" id="ARBA00022989"/>
    </source>
</evidence>
<proteinExistence type="predicted"/>
<organism evidence="15 16">
    <name type="scientific">Ursus maritimus</name>
    <name type="common">Polar bear</name>
    <name type="synonym">Thalarctos maritimus</name>
    <dbReference type="NCBI Taxonomy" id="29073"/>
    <lineage>
        <taxon>Eukaryota</taxon>
        <taxon>Metazoa</taxon>
        <taxon>Chordata</taxon>
        <taxon>Craniata</taxon>
        <taxon>Vertebrata</taxon>
        <taxon>Euteleostomi</taxon>
        <taxon>Mammalia</taxon>
        <taxon>Eutheria</taxon>
        <taxon>Laurasiatheria</taxon>
        <taxon>Carnivora</taxon>
        <taxon>Caniformia</taxon>
        <taxon>Ursidae</taxon>
        <taxon>Ursus</taxon>
    </lineage>
</organism>
<evidence type="ECO:0000256" key="10">
    <source>
        <dbReference type="ARBA" id="ARBA00023329"/>
    </source>
</evidence>
<evidence type="ECO:0000313" key="16">
    <source>
        <dbReference type="RefSeq" id="XP_040500460.1"/>
    </source>
</evidence>
<dbReference type="InterPro" id="IPR003595">
    <property type="entry name" value="Tyr_Pase_cat"/>
</dbReference>
<gene>
    <name evidence="16" type="primary">PTPRN2</name>
</gene>
<dbReference type="FunFam" id="3.90.190.10:FF:000017">
    <property type="entry name" value="receptor-type tyrosine-protein phosphatase-like N isoform X2"/>
    <property type="match status" value="1"/>
</dbReference>
<accession>A0A8M1GZ28</accession>
<dbReference type="Gene3D" id="3.90.190.10">
    <property type="entry name" value="Protein tyrosine phosphatase superfamily"/>
    <property type="match status" value="1"/>
</dbReference>
<keyword evidence="7" id="KW-0472">Membrane</keyword>
<keyword evidence="2" id="KW-0597">Phosphoprotein</keyword>
<dbReference type="GO" id="GO:0035773">
    <property type="term" value="P:insulin secretion involved in cellular response to glucose stimulus"/>
    <property type="evidence" value="ECO:0007669"/>
    <property type="project" value="TreeGrafter"/>
</dbReference>
<keyword evidence="9" id="KW-0325">Glycoprotein</keyword>
<keyword evidence="15" id="KW-1185">Reference proteome</keyword>
<dbReference type="SMART" id="SM01305">
    <property type="entry name" value="RESP18"/>
    <property type="match status" value="1"/>
</dbReference>
<dbReference type="KEGG" id="umr:103660972"/>
<feature type="region of interest" description="Disordered" evidence="12">
    <location>
        <begin position="210"/>
        <end position="230"/>
    </location>
</feature>
<sequence>MGKAAFHKSSGEFWSIHHSIELSPTGTQAVGSYDPHTRHWPPEEWAGTSPGISGQGVPPTGAVSWTREANHVLHCWGSIKLGGCLFEDGLCRPSETCVNDGVFGRCQKVPAIDIYRYEVSPVGLQHLTATLQKLSRTGFTWQDDYTQHVMAQELSNLPHAYPRHLEASDTARTSKLSVDKDRRYSLQEDSALAKAVQRYLPYLQALSQAAAPNMRPRTRPDTPAAQGEDPRADGVLTFMAQTSALTYAPGPRADHPGGRPLRTHSRLQPDELSPKVDGGADRQSLVAALGASTARKPPAPHGEGDPGPRNSLRAPWKTARILSAPEALRKWPSPPGDLEDPPALDDEALIQSLLKDLGKQPAHVEGLSPLDLGEMAHAIATAVQGVGAQGELQGAEKGAAGKPGEASVGKQGADGMADCLERCMCMGETDRETDGQMRCRVMLMPEALVLPLAEHAPSRCDSACGHDSTAPTPACGCPPTPPEHHLTEPPFCQVSRLSLELGDHLQDPGSRLFPATPLLMEPFKMEMKKSETPEMPPTWEEESAGVEDVRSQTYSKERLERLPPAEPKLGGFGKFQTWVPGPSQEDARLAAGARERPGEGLRLEVRPSQEEQGYIVTGNDPLSPEEGKELLQSVARLLEVPMSVFADVAVLGPAVTFRVSSSAPNLTTADVVQAAVDNKDKLEKASGLKILHAGSGSKSKLKLLPHGAEQEDSTPFIVLTLVSVMAMVGVLLASGVIYCLRHTSASRLQDKLSGLGDHPGPDATAAYQELCRQRMAVRTSDRPEAPHASRINSVSSQFSDGPMPSPSARSSTSSWSEEPVQSNMDISTGHMVLAYMEDHLKNKNRLEKEWEALCVYQAEPNSSLVAQREENWGRNRNMMVFTYDHSRVLLKSENSHSNSDYINASPIMDHDPRSPAYIATQGPLPATVADFWQMVWESGCVVIVMLTPLSENGVRQCYHYWPDEGSNLYHIYEVNLVSEHIWCEDFLVRSFYLKNLQTNETRTVTQFHFLSWYDQGVPSSARSLLDFRRKVNKCYRGRSCPIIVHCSDGAGRSGTYVLIDMVLNKMAKGAKEIDIAATLEHLRDQRPGMVQTKEQFEFALTAVAEEVNAILRALPQ</sequence>
<feature type="region of interest" description="Disordered" evidence="12">
    <location>
        <begin position="247"/>
        <end position="280"/>
    </location>
</feature>
<dbReference type="GO" id="GO:0030658">
    <property type="term" value="C:transport vesicle membrane"/>
    <property type="evidence" value="ECO:0007669"/>
    <property type="project" value="UniProtKB-SubCell"/>
</dbReference>
<dbReference type="PROSITE" id="PS50056">
    <property type="entry name" value="TYR_PHOSPHATASE_2"/>
    <property type="match status" value="1"/>
</dbReference>
<dbReference type="GO" id="GO:0004725">
    <property type="term" value="F:protein tyrosine phosphatase activity"/>
    <property type="evidence" value="ECO:0007669"/>
    <property type="project" value="InterPro"/>
</dbReference>
<evidence type="ECO:0000256" key="3">
    <source>
        <dbReference type="ARBA" id="ARBA00022692"/>
    </source>
</evidence>
<evidence type="ECO:0000313" key="15">
    <source>
        <dbReference type="Proteomes" id="UP000261680"/>
    </source>
</evidence>
<feature type="domain" description="Tyrosine-protein phosphatase" evidence="13">
    <location>
        <begin position="846"/>
        <end position="1106"/>
    </location>
</feature>
<evidence type="ECO:0000256" key="7">
    <source>
        <dbReference type="ARBA" id="ARBA00023136"/>
    </source>
</evidence>
<evidence type="ECO:0000256" key="11">
    <source>
        <dbReference type="ARBA" id="ARBA00034103"/>
    </source>
</evidence>
<dbReference type="PRINTS" id="PR00700">
    <property type="entry name" value="PRTYPHPHTASE"/>
</dbReference>
<name>A0A8M1GZ28_URSMA</name>
<feature type="region of interest" description="Disordered" evidence="12">
    <location>
        <begin position="528"/>
        <end position="555"/>
    </location>
</feature>
<evidence type="ECO:0000259" key="13">
    <source>
        <dbReference type="PROSITE" id="PS50055"/>
    </source>
</evidence>
<dbReference type="OrthoDB" id="9880441at2759"/>
<dbReference type="InterPro" id="IPR000242">
    <property type="entry name" value="PTP_cat"/>
</dbReference>
<dbReference type="PANTHER" id="PTHR46106:SF5">
    <property type="entry name" value="RECEPTOR-TYPE TYROSINE-PROTEIN PHOSPHATASE N2"/>
    <property type="match status" value="1"/>
</dbReference>
<dbReference type="InterPro" id="IPR033522">
    <property type="entry name" value="IA-2/IA-2_beta"/>
</dbReference>
<evidence type="ECO:0000256" key="8">
    <source>
        <dbReference type="ARBA" id="ARBA00023170"/>
    </source>
</evidence>
<dbReference type="GO" id="GO:0051046">
    <property type="term" value="P:regulation of secretion"/>
    <property type="evidence" value="ECO:0007669"/>
    <property type="project" value="TreeGrafter"/>
</dbReference>
<keyword evidence="8 16" id="KW-0675">Receptor</keyword>
<keyword evidence="10" id="KW-0968">Cytoplasmic vesicle</keyword>
<dbReference type="InterPro" id="IPR016130">
    <property type="entry name" value="Tyr_Pase_AS"/>
</dbReference>
<dbReference type="Pfam" id="PF11548">
    <property type="entry name" value="Receptor_IA-2"/>
    <property type="match status" value="1"/>
</dbReference>
<feature type="compositionally biased region" description="Polar residues" evidence="12">
    <location>
        <begin position="790"/>
        <end position="799"/>
    </location>
</feature>
<dbReference type="SMART" id="SM00194">
    <property type="entry name" value="PTPc"/>
    <property type="match status" value="1"/>
</dbReference>
<keyword evidence="3" id="KW-0812">Transmembrane</keyword>
<keyword evidence="6" id="KW-0770">Synapse</keyword>
<dbReference type="InterPro" id="IPR029021">
    <property type="entry name" value="Prot-tyrosine_phosphatase-like"/>
</dbReference>
<feature type="compositionally biased region" description="Basic and acidic residues" evidence="12">
    <location>
        <begin position="267"/>
        <end position="280"/>
    </location>
</feature>
<evidence type="ECO:0000256" key="4">
    <source>
        <dbReference type="ARBA" id="ARBA00022729"/>
    </source>
</evidence>
<evidence type="ECO:0000256" key="12">
    <source>
        <dbReference type="SAM" id="MobiDB-lite"/>
    </source>
</evidence>
<dbReference type="PROSITE" id="PS00383">
    <property type="entry name" value="TYR_PHOSPHATASE_1"/>
    <property type="match status" value="1"/>
</dbReference>
<dbReference type="InterPro" id="IPR038112">
    <property type="entry name" value="Receptor_IA-2_ectodomain_sf"/>
</dbReference>
<evidence type="ECO:0000256" key="6">
    <source>
        <dbReference type="ARBA" id="ARBA00023018"/>
    </source>
</evidence>
<dbReference type="Gene3D" id="3.30.70.2470">
    <property type="entry name" value="Protein-tyrosine phosphatase receptor IA-2 ectodomain"/>
    <property type="match status" value="1"/>
</dbReference>
<dbReference type="PANTHER" id="PTHR46106">
    <property type="entry name" value="IA-2 PROTEIN TYROSINE PHOSPHATASE, ISOFORM C"/>
    <property type="match status" value="1"/>
</dbReference>
<keyword evidence="4" id="KW-0732">Signal</keyword>
<dbReference type="Proteomes" id="UP000261680">
    <property type="component" value="Unplaced"/>
</dbReference>